<dbReference type="PROSITE" id="PS50240">
    <property type="entry name" value="TRYPSIN_DOM"/>
    <property type="match status" value="1"/>
</dbReference>
<evidence type="ECO:0000313" key="4">
    <source>
        <dbReference type="EMBL" id="CUK27366.1"/>
    </source>
</evidence>
<dbReference type="GO" id="GO:0006508">
    <property type="term" value="P:proteolysis"/>
    <property type="evidence" value="ECO:0007669"/>
    <property type="project" value="InterPro"/>
</dbReference>
<proteinExistence type="predicted"/>
<gene>
    <name evidence="4" type="ORF">TA5114_03194</name>
</gene>
<dbReference type="InterPro" id="IPR043504">
    <property type="entry name" value="Peptidase_S1_PA_chymotrypsin"/>
</dbReference>
<evidence type="ECO:0000256" key="2">
    <source>
        <dbReference type="SAM" id="SignalP"/>
    </source>
</evidence>
<dbReference type="STRING" id="1715691.TA5113_00625"/>
<dbReference type="PANTHER" id="PTHR15462">
    <property type="entry name" value="SERINE PROTEASE"/>
    <property type="match status" value="1"/>
</dbReference>
<organism evidence="4 5">
    <name type="scientific">Cognatishimia activa</name>
    <dbReference type="NCBI Taxonomy" id="1715691"/>
    <lineage>
        <taxon>Bacteria</taxon>
        <taxon>Pseudomonadati</taxon>
        <taxon>Pseudomonadota</taxon>
        <taxon>Alphaproteobacteria</taxon>
        <taxon>Rhodobacterales</taxon>
        <taxon>Paracoccaceae</taxon>
        <taxon>Cognatishimia</taxon>
    </lineage>
</organism>
<dbReference type="EMBL" id="CYUE01000022">
    <property type="protein sequence ID" value="CUK27366.1"/>
    <property type="molecule type" value="Genomic_DNA"/>
</dbReference>
<dbReference type="InterPro" id="IPR009003">
    <property type="entry name" value="Peptidase_S1_PA"/>
</dbReference>
<keyword evidence="1 2" id="KW-0732">Signal</keyword>
<dbReference type="GO" id="GO:0004252">
    <property type="term" value="F:serine-type endopeptidase activity"/>
    <property type="evidence" value="ECO:0007669"/>
    <property type="project" value="InterPro"/>
</dbReference>
<dbReference type="Proteomes" id="UP000051184">
    <property type="component" value="Unassembled WGS sequence"/>
</dbReference>
<keyword evidence="5" id="KW-1185">Reference proteome</keyword>
<dbReference type="InterPro" id="IPR001254">
    <property type="entry name" value="Trypsin_dom"/>
</dbReference>
<name>A0A0P1IUU6_9RHOB</name>
<dbReference type="InterPro" id="IPR050966">
    <property type="entry name" value="Glutamyl_endopeptidase"/>
</dbReference>
<dbReference type="Pfam" id="PF00089">
    <property type="entry name" value="Trypsin"/>
    <property type="match status" value="1"/>
</dbReference>
<evidence type="ECO:0000256" key="1">
    <source>
        <dbReference type="ARBA" id="ARBA00022729"/>
    </source>
</evidence>
<dbReference type="AlphaFoldDB" id="A0A0P1IUU6"/>
<feature type="domain" description="Peptidase S1" evidence="3">
    <location>
        <begin position="42"/>
        <end position="235"/>
    </location>
</feature>
<accession>A0A0P1IUU6</accession>
<dbReference type="RefSeq" id="WP_058316605.1">
    <property type="nucleotide sequence ID" value="NZ_CYUE01000022.1"/>
</dbReference>
<protein>
    <submittedName>
        <fullName evidence="4">V8-like Glu-specific endopeptidase</fullName>
    </submittedName>
</protein>
<dbReference type="SUPFAM" id="SSF50494">
    <property type="entry name" value="Trypsin-like serine proteases"/>
    <property type="match status" value="1"/>
</dbReference>
<evidence type="ECO:0000313" key="5">
    <source>
        <dbReference type="Proteomes" id="UP000051184"/>
    </source>
</evidence>
<sequence length="235" mass="24870">MLRSIFAAFGLLVTFCSVQSAMAMEFNMKNAVGRLDMGSNGFCTATLVHHDVVLTAAHCLFDKSSGDRFALSELRFRLDPANASAIGVKNTLVHPDYRPHLLGELSNLSSDIALLKLDGTVAADTVALAQPDTVGAKATVVSFAKGRSQAARVQQNCALMPHSDGVLLTLCEANFGTSGAPVVQQRDGRAVIVSIVSAMAKANGERVALVVPVANAFEVLFQSLDVQPQPARFGR</sequence>
<dbReference type="PROSITE" id="PS00134">
    <property type="entry name" value="TRYPSIN_HIS"/>
    <property type="match status" value="1"/>
</dbReference>
<dbReference type="Gene3D" id="2.40.10.10">
    <property type="entry name" value="Trypsin-like serine proteases"/>
    <property type="match status" value="1"/>
</dbReference>
<dbReference type="InterPro" id="IPR018114">
    <property type="entry name" value="TRYPSIN_HIS"/>
</dbReference>
<reference evidence="5" key="1">
    <citation type="submission" date="2015-09" db="EMBL/GenBank/DDBJ databases">
        <authorList>
            <person name="Rodrigo-Torres Lidia"/>
            <person name="Arahal R.David."/>
        </authorList>
    </citation>
    <scope>NUCLEOTIDE SEQUENCE [LARGE SCALE GENOMIC DNA]</scope>
    <source>
        <strain evidence="5">CECT 5114</strain>
    </source>
</reference>
<evidence type="ECO:0000259" key="3">
    <source>
        <dbReference type="PROSITE" id="PS50240"/>
    </source>
</evidence>
<feature type="chain" id="PRO_5006065640" evidence="2">
    <location>
        <begin position="24"/>
        <end position="235"/>
    </location>
</feature>
<dbReference type="PANTHER" id="PTHR15462:SF8">
    <property type="entry name" value="SERINE PROTEASE"/>
    <property type="match status" value="1"/>
</dbReference>
<dbReference type="OrthoDB" id="267336at2"/>
<feature type="signal peptide" evidence="2">
    <location>
        <begin position="1"/>
        <end position="23"/>
    </location>
</feature>